<feature type="signal peptide" evidence="2">
    <location>
        <begin position="1"/>
        <end position="23"/>
    </location>
</feature>
<proteinExistence type="predicted"/>
<evidence type="ECO:0000313" key="5">
    <source>
        <dbReference type="Proteomes" id="UP000287651"/>
    </source>
</evidence>
<keyword evidence="1" id="KW-1133">Transmembrane helix</keyword>
<keyword evidence="1" id="KW-0812">Transmembrane</keyword>
<feature type="chain" id="PRO_5018986867" description="Neprosin activation peptide domain-containing protein" evidence="2">
    <location>
        <begin position="24"/>
        <end position="130"/>
    </location>
</feature>
<evidence type="ECO:0000256" key="2">
    <source>
        <dbReference type="SAM" id="SignalP"/>
    </source>
</evidence>
<organism evidence="4 5">
    <name type="scientific">Ensete ventricosum</name>
    <name type="common">Abyssinian banana</name>
    <name type="synonym">Musa ensete</name>
    <dbReference type="NCBI Taxonomy" id="4639"/>
    <lineage>
        <taxon>Eukaryota</taxon>
        <taxon>Viridiplantae</taxon>
        <taxon>Streptophyta</taxon>
        <taxon>Embryophyta</taxon>
        <taxon>Tracheophyta</taxon>
        <taxon>Spermatophyta</taxon>
        <taxon>Magnoliopsida</taxon>
        <taxon>Liliopsida</taxon>
        <taxon>Zingiberales</taxon>
        <taxon>Musaceae</taxon>
        <taxon>Ensete</taxon>
    </lineage>
</organism>
<comment type="caution">
    <text evidence="4">The sequence shown here is derived from an EMBL/GenBank/DDBJ whole genome shotgun (WGS) entry which is preliminary data.</text>
</comment>
<feature type="transmembrane region" description="Helical" evidence="1">
    <location>
        <begin position="85"/>
        <end position="103"/>
    </location>
</feature>
<accession>A0A426X1Z9</accession>
<dbReference type="InterPro" id="IPR025521">
    <property type="entry name" value="Neprosin_propep"/>
</dbReference>
<evidence type="ECO:0000313" key="4">
    <source>
        <dbReference type="EMBL" id="RRT33471.1"/>
    </source>
</evidence>
<dbReference type="Pfam" id="PF14365">
    <property type="entry name" value="Neprosin_AP"/>
    <property type="match status" value="1"/>
</dbReference>
<reference evidence="4 5" key="1">
    <citation type="journal article" date="2014" name="Agronomy (Basel)">
        <title>A Draft Genome Sequence for Ensete ventricosum, the Drought-Tolerant Tree Against Hunger.</title>
        <authorList>
            <person name="Harrison J."/>
            <person name="Moore K.A."/>
            <person name="Paszkiewicz K."/>
            <person name="Jones T."/>
            <person name="Grant M."/>
            <person name="Ambacheew D."/>
            <person name="Muzemil S."/>
            <person name="Studholme D.J."/>
        </authorList>
    </citation>
    <scope>NUCLEOTIDE SEQUENCE [LARGE SCALE GENOMIC DNA]</scope>
</reference>
<protein>
    <recommendedName>
        <fullName evidence="3">Neprosin activation peptide domain-containing protein</fullName>
    </recommendedName>
</protein>
<dbReference type="EMBL" id="AMZH03028953">
    <property type="protein sequence ID" value="RRT33471.1"/>
    <property type="molecule type" value="Genomic_DNA"/>
</dbReference>
<feature type="domain" description="Neprosin activation peptide" evidence="3">
    <location>
        <begin position="54"/>
        <end position="91"/>
    </location>
</feature>
<keyword evidence="1" id="KW-0472">Membrane</keyword>
<keyword evidence="2" id="KW-0732">Signal</keyword>
<gene>
    <name evidence="4" type="ORF">B296_00049674</name>
</gene>
<evidence type="ECO:0000259" key="3">
    <source>
        <dbReference type="Pfam" id="PF14365"/>
    </source>
</evidence>
<evidence type="ECO:0000256" key="1">
    <source>
        <dbReference type="SAM" id="Phobius"/>
    </source>
</evidence>
<dbReference type="Proteomes" id="UP000287651">
    <property type="component" value="Unassembled WGS sequence"/>
</dbReference>
<name>A0A426X1Z9_ENSVE</name>
<dbReference type="AlphaFoldDB" id="A0A426X1Z9"/>
<sequence length="130" mass="15067">MVWRGCSVLLLLLVLCFLTWSQAAGNNTYDLSAEEDRELERELQTLNKPFVKSFKDKYGITYDCVDIYNQPAFDHPLLKNHTLQVNYHLVPALMSFFIIISFLHPTISLPLSHEHASKTLLFLIHTELFL</sequence>